<evidence type="ECO:0000256" key="7">
    <source>
        <dbReference type="SAM" id="Phobius"/>
    </source>
</evidence>
<feature type="transmembrane region" description="Helical" evidence="7">
    <location>
        <begin position="152"/>
        <end position="171"/>
    </location>
</feature>
<feature type="domain" description="Major facilitator superfamily (MFS) profile" evidence="8">
    <location>
        <begin position="1"/>
        <end position="176"/>
    </location>
</feature>
<evidence type="ECO:0000256" key="1">
    <source>
        <dbReference type="ARBA" id="ARBA00004651"/>
    </source>
</evidence>
<dbReference type="InterPro" id="IPR050171">
    <property type="entry name" value="MFS_Transporters"/>
</dbReference>
<dbReference type="PANTHER" id="PTHR23517:SF3">
    <property type="entry name" value="INTEGRAL MEMBRANE TRANSPORT PROTEIN"/>
    <property type="match status" value="1"/>
</dbReference>
<dbReference type="GO" id="GO:0022857">
    <property type="term" value="F:transmembrane transporter activity"/>
    <property type="evidence" value="ECO:0007669"/>
    <property type="project" value="InterPro"/>
</dbReference>
<evidence type="ECO:0000256" key="4">
    <source>
        <dbReference type="ARBA" id="ARBA00022692"/>
    </source>
</evidence>
<proteinExistence type="predicted"/>
<feature type="transmembrane region" description="Helical" evidence="7">
    <location>
        <begin position="121"/>
        <end position="140"/>
    </location>
</feature>
<dbReference type="PANTHER" id="PTHR23517">
    <property type="entry name" value="RESISTANCE PROTEIN MDTM, PUTATIVE-RELATED-RELATED"/>
    <property type="match status" value="1"/>
</dbReference>
<keyword evidence="5 7" id="KW-1133">Transmembrane helix</keyword>
<feature type="transmembrane region" description="Helical" evidence="7">
    <location>
        <begin position="32"/>
        <end position="50"/>
    </location>
</feature>
<keyword evidence="6 7" id="KW-0472">Membrane</keyword>
<name>A0A2X3DC48_KLEPN</name>
<dbReference type="Pfam" id="PF07690">
    <property type="entry name" value="MFS_1"/>
    <property type="match status" value="1"/>
</dbReference>
<feature type="transmembrane region" description="Helical" evidence="7">
    <location>
        <begin position="62"/>
        <end position="80"/>
    </location>
</feature>
<gene>
    <name evidence="9" type="primary">rhmT_2</name>
    <name evidence="9" type="ORF">NCTC9645_02864</name>
</gene>
<keyword evidence="2" id="KW-0813">Transport</keyword>
<dbReference type="Gene3D" id="1.20.1250.20">
    <property type="entry name" value="MFS general substrate transporter like domains"/>
    <property type="match status" value="1"/>
</dbReference>
<evidence type="ECO:0000256" key="3">
    <source>
        <dbReference type="ARBA" id="ARBA00022475"/>
    </source>
</evidence>
<feature type="transmembrane region" description="Helical" evidence="7">
    <location>
        <begin position="86"/>
        <end position="109"/>
    </location>
</feature>
<reference evidence="9 10" key="1">
    <citation type="submission" date="2018-06" db="EMBL/GenBank/DDBJ databases">
        <authorList>
            <consortium name="Pathogen Informatics"/>
            <person name="Doyle S."/>
        </authorList>
    </citation>
    <scope>NUCLEOTIDE SEQUENCE [LARGE SCALE GENOMIC DNA]</scope>
    <source>
        <strain evidence="9 10">NCTC9645</strain>
    </source>
</reference>
<organism evidence="9 10">
    <name type="scientific">Klebsiella pneumoniae</name>
    <dbReference type="NCBI Taxonomy" id="573"/>
    <lineage>
        <taxon>Bacteria</taxon>
        <taxon>Pseudomonadati</taxon>
        <taxon>Pseudomonadota</taxon>
        <taxon>Gammaproteobacteria</taxon>
        <taxon>Enterobacterales</taxon>
        <taxon>Enterobacteriaceae</taxon>
        <taxon>Klebsiella/Raoultella group</taxon>
        <taxon>Klebsiella</taxon>
        <taxon>Klebsiella pneumoniae complex</taxon>
    </lineage>
</organism>
<dbReference type="InterPro" id="IPR011701">
    <property type="entry name" value="MFS"/>
</dbReference>
<dbReference type="EMBL" id="UASO01000004">
    <property type="protein sequence ID" value="SQC22276.1"/>
    <property type="molecule type" value="Genomic_DNA"/>
</dbReference>
<dbReference type="Proteomes" id="UP000250675">
    <property type="component" value="Unassembled WGS sequence"/>
</dbReference>
<dbReference type="InterPro" id="IPR020846">
    <property type="entry name" value="MFS_dom"/>
</dbReference>
<dbReference type="InterPro" id="IPR036259">
    <property type="entry name" value="MFS_trans_sf"/>
</dbReference>
<keyword evidence="4 7" id="KW-0812">Transmembrane</keyword>
<comment type="subcellular location">
    <subcellularLocation>
        <location evidence="1">Cell membrane</location>
        <topology evidence="1">Multi-pass membrane protein</topology>
    </subcellularLocation>
</comment>
<evidence type="ECO:0000256" key="2">
    <source>
        <dbReference type="ARBA" id="ARBA00022448"/>
    </source>
</evidence>
<evidence type="ECO:0000313" key="10">
    <source>
        <dbReference type="Proteomes" id="UP000250675"/>
    </source>
</evidence>
<dbReference type="GO" id="GO:0005886">
    <property type="term" value="C:plasma membrane"/>
    <property type="evidence" value="ECO:0007669"/>
    <property type="project" value="UniProtKB-SubCell"/>
</dbReference>
<dbReference type="SUPFAM" id="SSF103473">
    <property type="entry name" value="MFS general substrate transporter"/>
    <property type="match status" value="1"/>
</dbReference>
<accession>A0A2X3DC48</accession>
<evidence type="ECO:0000259" key="8">
    <source>
        <dbReference type="PROSITE" id="PS50850"/>
    </source>
</evidence>
<protein>
    <submittedName>
        <fullName evidence="9">Metabolite transport protein</fullName>
    </submittedName>
</protein>
<dbReference type="AlphaFoldDB" id="A0A2X3DC48"/>
<evidence type="ECO:0000256" key="6">
    <source>
        <dbReference type="ARBA" id="ARBA00023136"/>
    </source>
</evidence>
<sequence>MVFCSLFGFFVILTWLPYYLQNERGIAGSETGFISSLVAWISIPGALLFSGLSDKLGRRKPLILFLVPVAIASMLSIIWMPSMTGVIVALCVYGLVGKLALDPVLVALVADSVDETNYSTAFGLFNFIGMSSSILAPIIAGAARDITGSLASSFYVSAALLVIGLVAMLFLKEKRT</sequence>
<evidence type="ECO:0000313" key="9">
    <source>
        <dbReference type="EMBL" id="SQC22276.1"/>
    </source>
</evidence>
<evidence type="ECO:0000256" key="5">
    <source>
        <dbReference type="ARBA" id="ARBA00022989"/>
    </source>
</evidence>
<dbReference type="PROSITE" id="PS50850">
    <property type="entry name" value="MFS"/>
    <property type="match status" value="1"/>
</dbReference>
<keyword evidence="3" id="KW-1003">Cell membrane</keyword>